<organism evidence="1 2">
    <name type="scientific">Morus notabilis</name>
    <dbReference type="NCBI Taxonomy" id="981085"/>
    <lineage>
        <taxon>Eukaryota</taxon>
        <taxon>Viridiplantae</taxon>
        <taxon>Streptophyta</taxon>
        <taxon>Embryophyta</taxon>
        <taxon>Tracheophyta</taxon>
        <taxon>Spermatophyta</taxon>
        <taxon>Magnoliopsida</taxon>
        <taxon>eudicotyledons</taxon>
        <taxon>Gunneridae</taxon>
        <taxon>Pentapetalae</taxon>
        <taxon>rosids</taxon>
        <taxon>fabids</taxon>
        <taxon>Rosales</taxon>
        <taxon>Moraceae</taxon>
        <taxon>Moreae</taxon>
        <taxon>Morus</taxon>
    </lineage>
</organism>
<proteinExistence type="predicted"/>
<evidence type="ECO:0000313" key="2">
    <source>
        <dbReference type="Proteomes" id="UP000030645"/>
    </source>
</evidence>
<dbReference type="Proteomes" id="UP000030645">
    <property type="component" value="Unassembled WGS sequence"/>
</dbReference>
<reference evidence="2" key="1">
    <citation type="submission" date="2013-01" db="EMBL/GenBank/DDBJ databases">
        <title>Draft Genome Sequence of a Mulberry Tree, Morus notabilis C.K. Schneid.</title>
        <authorList>
            <person name="He N."/>
            <person name="Zhao S."/>
        </authorList>
    </citation>
    <scope>NUCLEOTIDE SEQUENCE</scope>
</reference>
<name>W9QRD1_9ROSA</name>
<gene>
    <name evidence="1" type="ORF">L484_018319</name>
</gene>
<evidence type="ECO:0000313" key="1">
    <source>
        <dbReference type="EMBL" id="EXB36945.1"/>
    </source>
</evidence>
<sequence length="76" mass="8967">MADQMRMGFQREREEINITIRQQLGNEHLEEVRREMIALMNGPDEHPFSSFQSSQQPPPPPSLISCLIFLYKFVYL</sequence>
<accession>W9QRD1</accession>
<protein>
    <submittedName>
        <fullName evidence="1">Uncharacterized protein</fullName>
    </submittedName>
</protein>
<dbReference type="EMBL" id="KE343602">
    <property type="protein sequence ID" value="EXB36945.1"/>
    <property type="molecule type" value="Genomic_DNA"/>
</dbReference>
<keyword evidence="2" id="KW-1185">Reference proteome</keyword>
<dbReference type="AlphaFoldDB" id="W9QRD1"/>